<evidence type="ECO:0008006" key="3">
    <source>
        <dbReference type="Google" id="ProtNLM"/>
    </source>
</evidence>
<comment type="caution">
    <text evidence="1">The sequence shown here is derived from an EMBL/GenBank/DDBJ whole genome shotgun (WGS) entry which is preliminary data.</text>
</comment>
<evidence type="ECO:0000313" key="1">
    <source>
        <dbReference type="EMBL" id="KAJ6259426.1"/>
    </source>
</evidence>
<sequence length="252" mass="29924">MYDQVDCFIILEANLTFQNTPKPLFVQESWSRFEKYHSKMIHHTLSVEGAKFNNTWDREKFSRNAMYDQVVPYLEGPQTPAMGDVILVSDVDEIPRPSTLTSLRNCKFPKKLSLHCDMYYYSFQWRNRGDWAFPQATYYDGNNTVLPGDLRLTADSHLYRAAWHCSYCFSTIGEFVKKLNSFSHTEFNRDHIKDTQRILQHVRYGIDLYDRQKKQYDRIEDNSDVPEFLKENKAKYLFVFDRDPENANFVDL</sequence>
<proteinExistence type="predicted"/>
<dbReference type="GO" id="GO:0003830">
    <property type="term" value="F:beta-1,4-mannosylglycoprotein 4-beta-N-acetylglucosaminyltransferase activity"/>
    <property type="evidence" value="ECO:0007669"/>
    <property type="project" value="InterPro"/>
</dbReference>
<name>A0AAD6IZK3_DREDA</name>
<protein>
    <recommendedName>
        <fullName evidence="3">Glycosyl transferase family 17 protein</fullName>
    </recommendedName>
</protein>
<dbReference type="GO" id="GO:0006044">
    <property type="term" value="P:N-acetylglucosamine metabolic process"/>
    <property type="evidence" value="ECO:0007669"/>
    <property type="project" value="TreeGrafter"/>
</dbReference>
<keyword evidence="2" id="KW-1185">Reference proteome</keyword>
<dbReference type="PANTHER" id="PTHR12224:SF0">
    <property type="entry name" value="BETA-1,4-MANNOSYL-GLYCOPROTEIN 4-BETA-N-ACETYLGLUCOSAMINYLTRANSFERASE"/>
    <property type="match status" value="1"/>
</dbReference>
<dbReference type="AlphaFoldDB" id="A0AAD6IZK3"/>
<gene>
    <name evidence="1" type="ORF">Dda_6328</name>
</gene>
<organism evidence="1 2">
    <name type="scientific">Drechslerella dactyloides</name>
    <name type="common">Nematode-trapping fungus</name>
    <name type="synonym">Arthrobotrys dactyloides</name>
    <dbReference type="NCBI Taxonomy" id="74499"/>
    <lineage>
        <taxon>Eukaryota</taxon>
        <taxon>Fungi</taxon>
        <taxon>Dikarya</taxon>
        <taxon>Ascomycota</taxon>
        <taxon>Pezizomycotina</taxon>
        <taxon>Orbiliomycetes</taxon>
        <taxon>Orbiliales</taxon>
        <taxon>Orbiliaceae</taxon>
        <taxon>Drechslerella</taxon>
    </lineage>
</organism>
<reference evidence="1" key="1">
    <citation type="submission" date="2023-01" db="EMBL/GenBank/DDBJ databases">
        <title>The chitinases involved in constricting ring structure development in the nematode-trapping fungus Drechslerella dactyloides.</title>
        <authorList>
            <person name="Wang R."/>
            <person name="Zhang L."/>
            <person name="Tang P."/>
            <person name="Li S."/>
            <person name="Liang L."/>
        </authorList>
    </citation>
    <scope>NUCLEOTIDE SEQUENCE</scope>
    <source>
        <strain evidence="1">YMF1.00031</strain>
    </source>
</reference>
<dbReference type="PANTHER" id="PTHR12224">
    <property type="entry name" value="BETA-1,4-MANNOSYL-GLYCOPROTEIN BETA-1,4-N-ACETYLGLUCOSAMINYL-TRANSFERASE"/>
    <property type="match status" value="1"/>
</dbReference>
<dbReference type="InterPro" id="IPR006813">
    <property type="entry name" value="Glyco_trans_17"/>
</dbReference>
<accession>A0AAD6IZK3</accession>
<dbReference type="Proteomes" id="UP001221413">
    <property type="component" value="Unassembled WGS sequence"/>
</dbReference>
<dbReference type="Pfam" id="PF04724">
    <property type="entry name" value="Glyco_transf_17"/>
    <property type="match status" value="1"/>
</dbReference>
<dbReference type="GO" id="GO:0016020">
    <property type="term" value="C:membrane"/>
    <property type="evidence" value="ECO:0007669"/>
    <property type="project" value="InterPro"/>
</dbReference>
<evidence type="ECO:0000313" key="2">
    <source>
        <dbReference type="Proteomes" id="UP001221413"/>
    </source>
</evidence>
<dbReference type="EMBL" id="JAQGDS010000007">
    <property type="protein sequence ID" value="KAJ6259426.1"/>
    <property type="molecule type" value="Genomic_DNA"/>
</dbReference>